<keyword evidence="3" id="KW-1185">Reference proteome</keyword>
<dbReference type="Proteomes" id="UP000664781">
    <property type="component" value="Unassembled WGS sequence"/>
</dbReference>
<dbReference type="InterPro" id="IPR045436">
    <property type="entry name" value="DUF6507"/>
</dbReference>
<evidence type="ECO:0000256" key="1">
    <source>
        <dbReference type="SAM" id="MobiDB-lite"/>
    </source>
</evidence>
<dbReference type="RefSeq" id="WP_207248673.1">
    <property type="nucleotide sequence ID" value="NZ_JAFMOF010000005.1"/>
</dbReference>
<reference evidence="2" key="1">
    <citation type="submission" date="2021-03" db="EMBL/GenBank/DDBJ databases">
        <title>Streptomyces strains.</title>
        <authorList>
            <person name="Lund M.B."/>
            <person name="Toerring T."/>
        </authorList>
    </citation>
    <scope>NUCLEOTIDE SEQUENCE</scope>
    <source>
        <strain evidence="2">JCM 4242</strain>
    </source>
</reference>
<organism evidence="2 3">
    <name type="scientific">Streptomyces triculaminicus</name>
    <dbReference type="NCBI Taxonomy" id="2816232"/>
    <lineage>
        <taxon>Bacteria</taxon>
        <taxon>Bacillati</taxon>
        <taxon>Actinomycetota</taxon>
        <taxon>Actinomycetes</taxon>
        <taxon>Kitasatosporales</taxon>
        <taxon>Streptomycetaceae</taxon>
        <taxon>Streptomyces</taxon>
    </lineage>
</organism>
<feature type="compositionally biased region" description="Gly residues" evidence="1">
    <location>
        <begin position="133"/>
        <end position="144"/>
    </location>
</feature>
<gene>
    <name evidence="2" type="ORF">J1792_31115</name>
</gene>
<sequence length="144" mass="14849">MDGWNIDVGGVSKVLQATGELAGKLGEEFEAYPKSMQNAGKHAGTIAKGGVAPEDGGGLVMAALAEFAQKNQEDLKFIGVRTSKSLTGAAEATKAYGHGDQEMAATAQRNFSSAPTPEELAGKAKWQARGQGQDQGQGQGKAEV</sequence>
<proteinExistence type="predicted"/>
<protein>
    <submittedName>
        <fullName evidence="2">Uncharacterized protein</fullName>
    </submittedName>
</protein>
<name>A0A939JUR4_9ACTN</name>
<accession>A0A939JUR4</accession>
<feature type="region of interest" description="Disordered" evidence="1">
    <location>
        <begin position="96"/>
        <end position="144"/>
    </location>
</feature>
<evidence type="ECO:0000313" key="3">
    <source>
        <dbReference type="Proteomes" id="UP000664781"/>
    </source>
</evidence>
<dbReference type="AlphaFoldDB" id="A0A939JUR4"/>
<dbReference type="Pfam" id="PF20117">
    <property type="entry name" value="DUF6507"/>
    <property type="match status" value="1"/>
</dbReference>
<evidence type="ECO:0000313" key="2">
    <source>
        <dbReference type="EMBL" id="MBO0657029.1"/>
    </source>
</evidence>
<dbReference type="EMBL" id="JAFMOF010000005">
    <property type="protein sequence ID" value="MBO0657029.1"/>
    <property type="molecule type" value="Genomic_DNA"/>
</dbReference>
<comment type="caution">
    <text evidence="2">The sequence shown here is derived from an EMBL/GenBank/DDBJ whole genome shotgun (WGS) entry which is preliminary data.</text>
</comment>